<gene>
    <name evidence="1" type="ORF">CSKR_200545</name>
</gene>
<accession>A0A8T1MEK0</accession>
<name>A0A8T1MEK0_CLOSI</name>
<dbReference type="EMBL" id="NIRI02000042">
    <property type="protein sequence ID" value="KAG5447583.1"/>
    <property type="molecule type" value="Genomic_DNA"/>
</dbReference>
<reference evidence="1 2" key="2">
    <citation type="journal article" date="2021" name="Genomics">
        <title>High-quality reference genome for Clonorchis sinensis.</title>
        <authorList>
            <person name="Young N.D."/>
            <person name="Stroehlein A.J."/>
            <person name="Kinkar L."/>
            <person name="Wang T."/>
            <person name="Sohn W.M."/>
            <person name="Chang B.C.H."/>
            <person name="Kaur P."/>
            <person name="Weisz D."/>
            <person name="Dudchenko O."/>
            <person name="Aiden E.L."/>
            <person name="Korhonen P.K."/>
            <person name="Gasser R.B."/>
        </authorList>
    </citation>
    <scope>NUCLEOTIDE SEQUENCE [LARGE SCALE GENOMIC DNA]</scope>
    <source>
        <strain evidence="1">Cs-k2</strain>
    </source>
</reference>
<evidence type="ECO:0000313" key="2">
    <source>
        <dbReference type="Proteomes" id="UP000286415"/>
    </source>
</evidence>
<reference evidence="1 2" key="1">
    <citation type="journal article" date="2018" name="Biotechnol. Adv.">
        <title>Improved genomic resources and new bioinformatic workflow for the carcinogenic parasite Clonorchis sinensis: Biotechnological implications.</title>
        <authorList>
            <person name="Wang D."/>
            <person name="Korhonen P.K."/>
            <person name="Gasser R.B."/>
            <person name="Young N.D."/>
        </authorList>
    </citation>
    <scope>NUCLEOTIDE SEQUENCE [LARGE SCALE GENOMIC DNA]</scope>
    <source>
        <strain evidence="1">Cs-k2</strain>
    </source>
</reference>
<sequence>MFESVPEGTQLLFPALLELYKGEEPQPLRLRAPKPKKDPNVEEEKIATVLDTIHFEEIPQAHLRRHLRLHSRTLSVLACPKGSQWDLDYQL</sequence>
<dbReference type="Proteomes" id="UP000286415">
    <property type="component" value="Unassembled WGS sequence"/>
</dbReference>
<proteinExistence type="predicted"/>
<dbReference type="AlphaFoldDB" id="A0A8T1MEK0"/>
<protein>
    <submittedName>
        <fullName evidence="1">Uncharacterized protein</fullName>
    </submittedName>
</protein>
<evidence type="ECO:0000313" key="1">
    <source>
        <dbReference type="EMBL" id="KAG5447583.1"/>
    </source>
</evidence>
<comment type="caution">
    <text evidence="1">The sequence shown here is derived from an EMBL/GenBank/DDBJ whole genome shotgun (WGS) entry which is preliminary data.</text>
</comment>
<keyword evidence="2" id="KW-1185">Reference proteome</keyword>
<organism evidence="1 2">
    <name type="scientific">Clonorchis sinensis</name>
    <name type="common">Chinese liver fluke</name>
    <dbReference type="NCBI Taxonomy" id="79923"/>
    <lineage>
        <taxon>Eukaryota</taxon>
        <taxon>Metazoa</taxon>
        <taxon>Spiralia</taxon>
        <taxon>Lophotrochozoa</taxon>
        <taxon>Platyhelminthes</taxon>
        <taxon>Trematoda</taxon>
        <taxon>Digenea</taxon>
        <taxon>Opisthorchiida</taxon>
        <taxon>Opisthorchiata</taxon>
        <taxon>Opisthorchiidae</taxon>
        <taxon>Clonorchis</taxon>
    </lineage>
</organism>